<evidence type="ECO:0000313" key="2">
    <source>
        <dbReference type="EMBL" id="RHN09242.1"/>
    </source>
</evidence>
<sequence length="75" mass="8978">MVIKWTVMKNRKAYENTLSIILDEPDIKMEEVKVEQVILNRYGKRAIRLDAWGKTVDNRQINMEMENNMHDDVKK</sequence>
<dbReference type="Proteomes" id="UP000478483">
    <property type="component" value="Unassembled WGS sequence"/>
</dbReference>
<reference evidence="2 3" key="1">
    <citation type="submission" date="2018-08" db="EMBL/GenBank/DDBJ databases">
        <title>A genome reference for cultivated species of the human gut microbiota.</title>
        <authorList>
            <person name="Zou Y."/>
            <person name="Xue W."/>
            <person name="Luo G."/>
        </authorList>
    </citation>
    <scope>NUCLEOTIDE SEQUENCE [LARGE SCALE GENOMIC DNA]</scope>
    <source>
        <strain evidence="2 3">AF31-21AC</strain>
    </source>
</reference>
<gene>
    <name evidence="2" type="ORF">DWZ31_07325</name>
    <name evidence="1" type="ORF">GMD50_10640</name>
</gene>
<dbReference type="AlphaFoldDB" id="A0A3R6KSA7"/>
<comment type="caution">
    <text evidence="2">The sequence shown here is derived from an EMBL/GenBank/DDBJ whole genome shotgun (WGS) entry which is preliminary data.</text>
</comment>
<organism evidence="2 3">
    <name type="scientific">Roseburia intestinalis</name>
    <dbReference type="NCBI Taxonomy" id="166486"/>
    <lineage>
        <taxon>Bacteria</taxon>
        <taxon>Bacillati</taxon>
        <taxon>Bacillota</taxon>
        <taxon>Clostridia</taxon>
        <taxon>Lachnospirales</taxon>
        <taxon>Lachnospiraceae</taxon>
        <taxon>Roseburia</taxon>
    </lineage>
</organism>
<protein>
    <submittedName>
        <fullName evidence="2">Exotoxin</fullName>
    </submittedName>
</protein>
<accession>A0A3R6KSA7</accession>
<reference evidence="1 4" key="2">
    <citation type="journal article" date="2019" name="Nat. Med.">
        <title>A library of human gut bacterial isolates paired with longitudinal multiomics data enables mechanistic microbiome research.</title>
        <authorList>
            <person name="Poyet M."/>
            <person name="Groussin M."/>
            <person name="Gibbons S.M."/>
            <person name="Avila-Pacheco J."/>
            <person name="Jiang X."/>
            <person name="Kearney S.M."/>
            <person name="Perrotta A.R."/>
            <person name="Berdy B."/>
            <person name="Zhao S."/>
            <person name="Lieberman T.D."/>
            <person name="Swanson P.K."/>
            <person name="Smith M."/>
            <person name="Roesemann S."/>
            <person name="Alexander J.E."/>
            <person name="Rich S.A."/>
            <person name="Livny J."/>
            <person name="Vlamakis H."/>
            <person name="Clish C."/>
            <person name="Bullock K."/>
            <person name="Deik A."/>
            <person name="Scott J."/>
            <person name="Pierce K.A."/>
            <person name="Xavier R.J."/>
            <person name="Alm E.J."/>
        </authorList>
    </citation>
    <scope>NUCLEOTIDE SEQUENCE [LARGE SCALE GENOMIC DNA]</scope>
    <source>
        <strain evidence="1 4">BIOML-A1</strain>
    </source>
</reference>
<evidence type="ECO:0000313" key="1">
    <source>
        <dbReference type="EMBL" id="MTR85512.1"/>
    </source>
</evidence>
<name>A0A3R6KSA7_9FIRM</name>
<dbReference type="EMBL" id="QRQN01000007">
    <property type="protein sequence ID" value="RHN09242.1"/>
    <property type="molecule type" value="Genomic_DNA"/>
</dbReference>
<proteinExistence type="predicted"/>
<dbReference type="Proteomes" id="UP000283586">
    <property type="component" value="Unassembled WGS sequence"/>
</dbReference>
<evidence type="ECO:0000313" key="4">
    <source>
        <dbReference type="Proteomes" id="UP000478483"/>
    </source>
</evidence>
<evidence type="ECO:0000313" key="3">
    <source>
        <dbReference type="Proteomes" id="UP000283586"/>
    </source>
</evidence>
<dbReference type="EMBL" id="WNAJ01000011">
    <property type="protein sequence ID" value="MTR85512.1"/>
    <property type="molecule type" value="Genomic_DNA"/>
</dbReference>